<dbReference type="InterPro" id="IPR001611">
    <property type="entry name" value="Leu-rich_rpt"/>
</dbReference>
<evidence type="ECO:0000256" key="3">
    <source>
        <dbReference type="SAM" id="SignalP"/>
    </source>
</evidence>
<dbReference type="InterPro" id="IPR032675">
    <property type="entry name" value="LRR_dom_sf"/>
</dbReference>
<dbReference type="PROSITE" id="PS51257">
    <property type="entry name" value="PROKAR_LIPOPROTEIN"/>
    <property type="match status" value="1"/>
</dbReference>
<name>A0A4Q7MTT6_9BACT</name>
<organism evidence="4 5">
    <name type="scientific">Pseudobacter ginsenosidimutans</name>
    <dbReference type="NCBI Taxonomy" id="661488"/>
    <lineage>
        <taxon>Bacteria</taxon>
        <taxon>Pseudomonadati</taxon>
        <taxon>Bacteroidota</taxon>
        <taxon>Chitinophagia</taxon>
        <taxon>Chitinophagales</taxon>
        <taxon>Chitinophagaceae</taxon>
        <taxon>Pseudobacter</taxon>
    </lineage>
</organism>
<dbReference type="InterPro" id="IPR052574">
    <property type="entry name" value="CDIRP"/>
</dbReference>
<sequence length="230" mass="25782">MNKLLLTCTLLFFSCITIGQVVRIPDPKFKQQVIALGYDTNEDNQIQLSEAQKVTKLYVNDLGIVNLEGINSFTNLEELGCYNNRLSALDVSKLKKLKYLYASNNRITNINVGVLPELEHLFVNNNYLITALDVSKLTGLVDLKISNNKISSLDVSALKKLEIIEAENNNIETPVLRGAEKLKSIILKDNPLKVTVDIRGLTSLEYANFLGCNLLFINFSGTLKLKKCDW</sequence>
<keyword evidence="5" id="KW-1185">Reference proteome</keyword>
<reference evidence="4 5" key="1">
    <citation type="submission" date="2019-02" db="EMBL/GenBank/DDBJ databases">
        <title>Genomic Encyclopedia of Type Strains, Phase IV (KMG-IV): sequencing the most valuable type-strain genomes for metagenomic binning, comparative biology and taxonomic classification.</title>
        <authorList>
            <person name="Goeker M."/>
        </authorList>
    </citation>
    <scope>NUCLEOTIDE SEQUENCE [LARGE SCALE GENOMIC DNA]</scope>
    <source>
        <strain evidence="4 5">DSM 18116</strain>
    </source>
</reference>
<feature type="signal peptide" evidence="3">
    <location>
        <begin position="1"/>
        <end position="19"/>
    </location>
</feature>
<dbReference type="Pfam" id="PF12799">
    <property type="entry name" value="LRR_4"/>
    <property type="match status" value="1"/>
</dbReference>
<keyword evidence="2" id="KW-0677">Repeat</keyword>
<comment type="caution">
    <text evidence="4">The sequence shown here is derived from an EMBL/GenBank/DDBJ whole genome shotgun (WGS) entry which is preliminary data.</text>
</comment>
<keyword evidence="1" id="KW-0433">Leucine-rich repeat</keyword>
<accession>A0A4Q7MTT6</accession>
<dbReference type="EMBL" id="SGXA01000002">
    <property type="protein sequence ID" value="RZS72282.1"/>
    <property type="molecule type" value="Genomic_DNA"/>
</dbReference>
<evidence type="ECO:0000313" key="4">
    <source>
        <dbReference type="EMBL" id="RZS72282.1"/>
    </source>
</evidence>
<gene>
    <name evidence="4" type="ORF">EV199_4198</name>
</gene>
<dbReference type="AlphaFoldDB" id="A0A4Q7MTT6"/>
<feature type="chain" id="PRO_5020431179" evidence="3">
    <location>
        <begin position="20"/>
        <end position="230"/>
    </location>
</feature>
<dbReference type="PROSITE" id="PS51450">
    <property type="entry name" value="LRR"/>
    <property type="match status" value="1"/>
</dbReference>
<dbReference type="GO" id="GO:0035591">
    <property type="term" value="F:signaling adaptor activity"/>
    <property type="evidence" value="ECO:0007669"/>
    <property type="project" value="TreeGrafter"/>
</dbReference>
<dbReference type="SMART" id="SM00365">
    <property type="entry name" value="LRR_SD22"/>
    <property type="match status" value="4"/>
</dbReference>
<proteinExistence type="predicted"/>
<dbReference type="SUPFAM" id="SSF52058">
    <property type="entry name" value="L domain-like"/>
    <property type="match status" value="1"/>
</dbReference>
<dbReference type="RefSeq" id="WP_130542716.1">
    <property type="nucleotide sequence ID" value="NZ_CP042431.1"/>
</dbReference>
<dbReference type="OrthoDB" id="1110367at2"/>
<evidence type="ECO:0000256" key="2">
    <source>
        <dbReference type="ARBA" id="ARBA00022737"/>
    </source>
</evidence>
<protein>
    <submittedName>
        <fullName evidence="4">Leucine rich repeat (LRR) protein</fullName>
    </submittedName>
</protein>
<dbReference type="InterPro" id="IPR025875">
    <property type="entry name" value="Leu-rich_rpt_4"/>
</dbReference>
<dbReference type="PANTHER" id="PTHR47566">
    <property type="match status" value="1"/>
</dbReference>
<dbReference type="Proteomes" id="UP000293874">
    <property type="component" value="Unassembled WGS sequence"/>
</dbReference>
<evidence type="ECO:0000313" key="5">
    <source>
        <dbReference type="Proteomes" id="UP000293874"/>
    </source>
</evidence>
<dbReference type="PANTHER" id="PTHR47566:SF1">
    <property type="entry name" value="PROTEIN NUD1"/>
    <property type="match status" value="1"/>
</dbReference>
<evidence type="ECO:0000256" key="1">
    <source>
        <dbReference type="ARBA" id="ARBA00022614"/>
    </source>
</evidence>
<keyword evidence="3" id="KW-0732">Signal</keyword>
<dbReference type="Gene3D" id="3.80.10.10">
    <property type="entry name" value="Ribonuclease Inhibitor"/>
    <property type="match status" value="1"/>
</dbReference>